<dbReference type="PRINTS" id="PR00092">
    <property type="entry name" value="TYROSINASE"/>
</dbReference>
<dbReference type="RefSeq" id="WP_074907420.1">
    <property type="nucleotide sequence ID" value="NZ_FOUB01000130.1"/>
</dbReference>
<dbReference type="OrthoDB" id="2874181at2"/>
<dbReference type="Gene3D" id="1.10.1280.10">
    <property type="entry name" value="Di-copper center containing domain from catechol oxidase"/>
    <property type="match status" value="2"/>
</dbReference>
<evidence type="ECO:0000256" key="1">
    <source>
        <dbReference type="ARBA" id="ARBA00022723"/>
    </source>
</evidence>
<organism evidence="4 5">
    <name type="scientific">Nitrosomonas communis</name>
    <dbReference type="NCBI Taxonomy" id="44574"/>
    <lineage>
        <taxon>Bacteria</taxon>
        <taxon>Pseudomonadati</taxon>
        <taxon>Pseudomonadota</taxon>
        <taxon>Betaproteobacteria</taxon>
        <taxon>Nitrosomonadales</taxon>
        <taxon>Nitrosomonadaceae</taxon>
        <taxon>Nitrosomonas</taxon>
    </lineage>
</organism>
<dbReference type="SUPFAM" id="SSF48056">
    <property type="entry name" value="Di-copper centre-containing domain"/>
    <property type="match status" value="1"/>
</dbReference>
<dbReference type="PROSITE" id="PS00498">
    <property type="entry name" value="TYROSINASE_2"/>
    <property type="match status" value="1"/>
</dbReference>
<accession>A0A1I4X2F3</accession>
<dbReference type="AlphaFoldDB" id="A0A1I4X2F3"/>
<dbReference type="GO" id="GO:0016491">
    <property type="term" value="F:oxidoreductase activity"/>
    <property type="evidence" value="ECO:0007669"/>
    <property type="project" value="InterPro"/>
</dbReference>
<keyword evidence="5" id="KW-1185">Reference proteome</keyword>
<name>A0A1I4X2F3_9PROT</name>
<dbReference type="PANTHER" id="PTHR11474">
    <property type="entry name" value="TYROSINASE FAMILY MEMBER"/>
    <property type="match status" value="1"/>
</dbReference>
<dbReference type="Pfam" id="PF00264">
    <property type="entry name" value="Tyrosinase"/>
    <property type="match status" value="2"/>
</dbReference>
<dbReference type="InterPro" id="IPR002227">
    <property type="entry name" value="Tyrosinase_Cu-bd"/>
</dbReference>
<reference evidence="5" key="1">
    <citation type="submission" date="2016-10" db="EMBL/GenBank/DDBJ databases">
        <authorList>
            <person name="Varghese N."/>
            <person name="Submissions S."/>
        </authorList>
    </citation>
    <scope>NUCLEOTIDE SEQUENCE [LARGE SCALE GENOMIC DNA]</scope>
    <source>
        <strain evidence="5">Nm44</strain>
    </source>
</reference>
<dbReference type="InterPro" id="IPR008922">
    <property type="entry name" value="Di-copper_centre_dom_sf"/>
</dbReference>
<proteinExistence type="predicted"/>
<evidence type="ECO:0000256" key="2">
    <source>
        <dbReference type="ARBA" id="ARBA00023008"/>
    </source>
</evidence>
<keyword evidence="2" id="KW-0186">Copper</keyword>
<dbReference type="GO" id="GO:0046872">
    <property type="term" value="F:metal ion binding"/>
    <property type="evidence" value="ECO:0007669"/>
    <property type="project" value="UniProtKB-KW"/>
</dbReference>
<evidence type="ECO:0000313" key="5">
    <source>
        <dbReference type="Proteomes" id="UP000183287"/>
    </source>
</evidence>
<dbReference type="PANTHER" id="PTHR11474:SF76">
    <property type="entry name" value="SHKT DOMAIN-CONTAINING PROTEIN"/>
    <property type="match status" value="1"/>
</dbReference>
<dbReference type="EMBL" id="FOUB01000130">
    <property type="protein sequence ID" value="SFN19812.1"/>
    <property type="molecule type" value="Genomic_DNA"/>
</dbReference>
<gene>
    <name evidence="4" type="ORF">SAMN05421863_11304</name>
</gene>
<dbReference type="InterPro" id="IPR050316">
    <property type="entry name" value="Tyrosinase/Hemocyanin"/>
</dbReference>
<protein>
    <submittedName>
        <fullName evidence="4">Common central domain of tyrosinase</fullName>
    </submittedName>
</protein>
<sequence>MKKGLSMIAAGLLSITGLEQAEAQQTYTRYEAHTPQGQEALASMRKAITVLKERGCKDPISWYYQGAMHWTPDVSFGTYLEQNPLCPSYTKSSPALSAGWENCASHNSTGPSSDIHFLPWHRMFLIYFESIIREVSGDSKFAIPYWNYGSNYIMPKEFQAADGGSLYEESRRISLNKGKPIDDVAKARISAYLRQLNQIHDYETFNDQLNQGLHGFMHVYIGGQDGTFNPIYNTVVNDEYDPGCGKGCGMMAEVPSAGFDPIFWLHHSNVDRLYQNYLVDNANITLAQLESVQWPYNFFKIEKTSNDFTSAEVKFSMPEVLADISSINYQYDERPKLKAAEAAKAKAPLLHESVLVSTKPEIEVKHNNPAKLHINARTALKPMLLETSKSRLILEVTASYKESSKGHYDVFVGLPADIEPTSKQAMENYFVGTISFFVNDPQVKGGTHTFRYDITDELVAAKIDSESFDISVVKTYGPEKGVVTIEKVTLQTLK</sequence>
<evidence type="ECO:0000259" key="3">
    <source>
        <dbReference type="PROSITE" id="PS00498"/>
    </source>
</evidence>
<dbReference type="Proteomes" id="UP000183287">
    <property type="component" value="Unassembled WGS sequence"/>
</dbReference>
<evidence type="ECO:0000313" key="4">
    <source>
        <dbReference type="EMBL" id="SFN19812.1"/>
    </source>
</evidence>
<feature type="domain" description="Tyrosinase copper-binding" evidence="3">
    <location>
        <begin position="260"/>
        <end position="271"/>
    </location>
</feature>
<keyword evidence="1" id="KW-0479">Metal-binding</keyword>